<evidence type="ECO:0000313" key="6">
    <source>
        <dbReference type="Proteomes" id="UP000282007"/>
    </source>
</evidence>
<dbReference type="RefSeq" id="WP_121921906.1">
    <property type="nucleotide sequence ID" value="NZ_CP034145.1"/>
</dbReference>
<evidence type="ECO:0000313" key="4">
    <source>
        <dbReference type="EMBL" id="RMB11672.1"/>
    </source>
</evidence>
<dbReference type="EMBL" id="REFS01000008">
    <property type="protein sequence ID" value="RMB11672.1"/>
    <property type="molecule type" value="Genomic_DNA"/>
</dbReference>
<evidence type="ECO:0000256" key="1">
    <source>
        <dbReference type="SAM" id="Coils"/>
    </source>
</evidence>
<reference evidence="3 6" key="2">
    <citation type="submission" date="2018-07" db="EMBL/GenBank/DDBJ databases">
        <title>Genome sequences of Haloplanus aerogenes JCM 16430T.</title>
        <authorList>
            <person name="Kim Y.B."/>
            <person name="Roh S.W."/>
        </authorList>
    </citation>
    <scope>NUCLEOTIDE SEQUENCE [LARGE SCALE GENOMIC DNA]</scope>
    <source>
        <strain evidence="3 6">JCM 16430</strain>
    </source>
</reference>
<dbReference type="InterPro" id="IPR036178">
    <property type="entry name" value="Formintransfe-cycloase-like_sf"/>
</dbReference>
<proteinExistence type="predicted"/>
<dbReference type="SUPFAM" id="SSF101262">
    <property type="entry name" value="Methenyltetrahydrofolate cyclohydrolase-like"/>
    <property type="match status" value="1"/>
</dbReference>
<evidence type="ECO:0000259" key="2">
    <source>
        <dbReference type="Pfam" id="PF04961"/>
    </source>
</evidence>
<feature type="domain" description="Cyclodeaminase/cyclohydrolase" evidence="2">
    <location>
        <begin position="8"/>
        <end position="171"/>
    </location>
</feature>
<evidence type="ECO:0000313" key="5">
    <source>
        <dbReference type="Proteomes" id="UP000277326"/>
    </source>
</evidence>
<dbReference type="InterPro" id="IPR007044">
    <property type="entry name" value="Cyclodeamin/CycHdrlase"/>
</dbReference>
<protein>
    <submittedName>
        <fullName evidence="3">Formimidoyltetrahydrofolate cyclodeaminase</fullName>
    </submittedName>
    <submittedName>
        <fullName evidence="4">Formiminotetrahydrofolate cyclodeaminase</fullName>
    </submittedName>
</protein>
<keyword evidence="6" id="KW-1185">Reference proteome</keyword>
<dbReference type="AlphaFoldDB" id="A0A3M0CQB4"/>
<gene>
    <name evidence="4" type="ORF">ATH50_3371</name>
    <name evidence="3" type="ORF">DU502_11585</name>
</gene>
<sequence>MNSNRQALDRFLSEIASESVTPAGGTATAVVGAVGASLCEMVCIHTVEADGATELVDAREALREQRGHLLDLAEADASVVDDLFGGADGQPDESGIKRSIGVPLTIAESCLTVLELAVDVTATGNRTAVADAATGVMLTHAAFRAALFTVQSNLSQSADPAFVADIERRVAELEDRADEAYDRAVRHAQRE</sequence>
<name>A0A3M0CQB4_9EURY</name>
<dbReference type="EMBL" id="CP034145">
    <property type="protein sequence ID" value="AZH25973.1"/>
    <property type="molecule type" value="Genomic_DNA"/>
</dbReference>
<reference evidence="4 5" key="1">
    <citation type="journal article" date="2015" name="Stand. Genomic Sci.">
        <title>Genomic Encyclopedia of Bacterial and Archaeal Type Strains, Phase III: the genomes of soil and plant-associated and newly described type strains.</title>
        <authorList>
            <person name="Whitman W.B."/>
            <person name="Woyke T."/>
            <person name="Klenk H.P."/>
            <person name="Zhou Y."/>
            <person name="Lilburn T.G."/>
            <person name="Beck B.J."/>
            <person name="De Vos P."/>
            <person name="Vandamme P."/>
            <person name="Eisen J.A."/>
            <person name="Garrity G."/>
            <person name="Hugenholtz P."/>
            <person name="Kyrpides N.C."/>
        </authorList>
    </citation>
    <scope>NUCLEOTIDE SEQUENCE [LARGE SCALE GENOMIC DNA]</scope>
    <source>
        <strain evidence="4 5">CGMCC 1.10124</strain>
    </source>
</reference>
<dbReference type="Gene3D" id="1.20.120.680">
    <property type="entry name" value="Formiminotetrahydrofolate cyclodeaminase monomer, up-and-down helical bundle"/>
    <property type="match status" value="1"/>
</dbReference>
<dbReference type="GO" id="GO:0003824">
    <property type="term" value="F:catalytic activity"/>
    <property type="evidence" value="ECO:0007669"/>
    <property type="project" value="InterPro"/>
</dbReference>
<dbReference type="KEGG" id="haer:DU502_11585"/>
<keyword evidence="1" id="KW-0175">Coiled coil</keyword>
<dbReference type="GeneID" id="38471937"/>
<reference evidence="4" key="3">
    <citation type="submission" date="2018-10" db="EMBL/GenBank/DDBJ databases">
        <authorList>
            <person name="Whitman W."/>
            <person name="Huntemann M."/>
            <person name="Clum A."/>
            <person name="Pillay M."/>
            <person name="Palaniappan K."/>
            <person name="Varghese N."/>
            <person name="Mikhailova N."/>
            <person name="Stamatis D."/>
            <person name="Reddy T."/>
            <person name="Daum C."/>
            <person name="Shapiro N."/>
            <person name="Ivanova N."/>
            <person name="Kyrpides N."/>
            <person name="Woyke T."/>
        </authorList>
    </citation>
    <scope>NUCLEOTIDE SEQUENCE</scope>
    <source>
        <strain evidence="4">CGMCC 1.10124</strain>
    </source>
</reference>
<dbReference type="Proteomes" id="UP000277326">
    <property type="component" value="Unassembled WGS sequence"/>
</dbReference>
<dbReference type="OrthoDB" id="214546at2157"/>
<dbReference type="Pfam" id="PF04961">
    <property type="entry name" value="FTCD_C"/>
    <property type="match status" value="1"/>
</dbReference>
<organism evidence="4 5">
    <name type="scientific">Haloplanus aerogenes</name>
    <dbReference type="NCBI Taxonomy" id="660522"/>
    <lineage>
        <taxon>Archaea</taxon>
        <taxon>Methanobacteriati</taxon>
        <taxon>Methanobacteriota</taxon>
        <taxon>Stenosarchaea group</taxon>
        <taxon>Halobacteria</taxon>
        <taxon>Halobacteriales</taxon>
        <taxon>Haloferacaceae</taxon>
        <taxon>Haloplanus</taxon>
    </lineage>
</organism>
<feature type="coiled-coil region" evidence="1">
    <location>
        <begin position="163"/>
        <end position="190"/>
    </location>
</feature>
<dbReference type="Proteomes" id="UP000282007">
    <property type="component" value="Chromosome"/>
</dbReference>
<evidence type="ECO:0000313" key="3">
    <source>
        <dbReference type="EMBL" id="AZH25973.1"/>
    </source>
</evidence>
<accession>A0A3M0CQB4</accession>